<dbReference type="Proteomes" id="UP000299102">
    <property type="component" value="Unassembled WGS sequence"/>
</dbReference>
<reference evidence="1 2" key="1">
    <citation type="journal article" date="2019" name="Commun. Biol.">
        <title>The bagworm genome reveals a unique fibroin gene that provides high tensile strength.</title>
        <authorList>
            <person name="Kono N."/>
            <person name="Nakamura H."/>
            <person name="Ohtoshi R."/>
            <person name="Tomita M."/>
            <person name="Numata K."/>
            <person name="Arakawa K."/>
        </authorList>
    </citation>
    <scope>NUCLEOTIDE SEQUENCE [LARGE SCALE GENOMIC DNA]</scope>
</reference>
<accession>A0A4C1W6P1</accession>
<sequence>MVVVIVLSTRSVAGGRQCQDRICVKASVSILVVRHDLLVRDVEESYITAGDTPRVDFRTYDLAGSDIRRRWSLAPAAPGRSHCETARRALCRGRPRRPHPRNTAPCRR</sequence>
<dbReference type="AlphaFoldDB" id="A0A4C1W6P1"/>
<evidence type="ECO:0000313" key="2">
    <source>
        <dbReference type="Proteomes" id="UP000299102"/>
    </source>
</evidence>
<organism evidence="1 2">
    <name type="scientific">Eumeta variegata</name>
    <name type="common">Bagworm moth</name>
    <name type="synonym">Eumeta japonica</name>
    <dbReference type="NCBI Taxonomy" id="151549"/>
    <lineage>
        <taxon>Eukaryota</taxon>
        <taxon>Metazoa</taxon>
        <taxon>Ecdysozoa</taxon>
        <taxon>Arthropoda</taxon>
        <taxon>Hexapoda</taxon>
        <taxon>Insecta</taxon>
        <taxon>Pterygota</taxon>
        <taxon>Neoptera</taxon>
        <taxon>Endopterygota</taxon>
        <taxon>Lepidoptera</taxon>
        <taxon>Glossata</taxon>
        <taxon>Ditrysia</taxon>
        <taxon>Tineoidea</taxon>
        <taxon>Psychidae</taxon>
        <taxon>Oiketicinae</taxon>
        <taxon>Eumeta</taxon>
    </lineage>
</organism>
<dbReference type="EMBL" id="BGZK01000488">
    <property type="protein sequence ID" value="GBP46731.1"/>
    <property type="molecule type" value="Genomic_DNA"/>
</dbReference>
<evidence type="ECO:0000313" key="1">
    <source>
        <dbReference type="EMBL" id="GBP46731.1"/>
    </source>
</evidence>
<proteinExistence type="predicted"/>
<comment type="caution">
    <text evidence="1">The sequence shown here is derived from an EMBL/GenBank/DDBJ whole genome shotgun (WGS) entry which is preliminary data.</text>
</comment>
<gene>
    <name evidence="1" type="ORF">EVAR_86984_1</name>
</gene>
<keyword evidence="2" id="KW-1185">Reference proteome</keyword>
<name>A0A4C1W6P1_EUMVA</name>
<protein>
    <submittedName>
        <fullName evidence="1">Uncharacterized protein</fullName>
    </submittedName>
</protein>